<dbReference type="GeneID" id="27678551"/>
<gene>
    <name evidence="1" type="ORF">PEX2_058590</name>
</gene>
<keyword evidence="2" id="KW-1185">Reference proteome</keyword>
<reference evidence="1 2" key="1">
    <citation type="journal article" date="2015" name="Mol. Plant Microbe Interact.">
        <title>Genome, transcriptome, and functional analyses of Penicillium expansum provide new insights into secondary metabolism and pathogenicity.</title>
        <authorList>
            <person name="Ballester A.R."/>
            <person name="Marcet-Houben M."/>
            <person name="Levin E."/>
            <person name="Sela N."/>
            <person name="Selma-Lazaro C."/>
            <person name="Carmona L."/>
            <person name="Wisniewski M."/>
            <person name="Droby S."/>
            <person name="Gonzalez-Candelas L."/>
            <person name="Gabaldon T."/>
        </authorList>
    </citation>
    <scope>NUCLEOTIDE SEQUENCE [LARGE SCALE GENOMIC DNA]</scope>
    <source>
        <strain evidence="1 2">MD-8</strain>
    </source>
</reference>
<dbReference type="HOGENOM" id="CLU_3051064_0_0_1"/>
<sequence>MTSNYVLGPLLIPLNLTEVSPAEPFQVFYLHVKSLEYGVAYCYYYWPPLITPCP</sequence>
<organism evidence="1 2">
    <name type="scientific">Penicillium expansum</name>
    <name type="common">Blue mold rot fungus</name>
    <dbReference type="NCBI Taxonomy" id="27334"/>
    <lineage>
        <taxon>Eukaryota</taxon>
        <taxon>Fungi</taxon>
        <taxon>Dikarya</taxon>
        <taxon>Ascomycota</taxon>
        <taxon>Pezizomycotina</taxon>
        <taxon>Eurotiomycetes</taxon>
        <taxon>Eurotiomycetidae</taxon>
        <taxon>Eurotiales</taxon>
        <taxon>Aspergillaceae</taxon>
        <taxon>Penicillium</taxon>
    </lineage>
</organism>
<dbReference type="RefSeq" id="XP_016595854.1">
    <property type="nucleotide sequence ID" value="XM_016743132.1"/>
</dbReference>
<dbReference type="EMBL" id="JQFZ01000252">
    <property type="protein sequence ID" value="KGO53215.1"/>
    <property type="molecule type" value="Genomic_DNA"/>
</dbReference>
<evidence type="ECO:0000313" key="1">
    <source>
        <dbReference type="EMBL" id="KGO53215.1"/>
    </source>
</evidence>
<evidence type="ECO:0000313" key="2">
    <source>
        <dbReference type="Proteomes" id="UP000030143"/>
    </source>
</evidence>
<proteinExistence type="predicted"/>
<protein>
    <submittedName>
        <fullName evidence="1">Uncharacterized protein</fullName>
    </submittedName>
</protein>
<comment type="caution">
    <text evidence="1">The sequence shown here is derived from an EMBL/GenBank/DDBJ whole genome shotgun (WGS) entry which is preliminary data.</text>
</comment>
<name>A0A0A2KUT1_PENEN</name>
<dbReference type="Proteomes" id="UP000030143">
    <property type="component" value="Unassembled WGS sequence"/>
</dbReference>
<accession>A0A0A2KUT1</accession>
<dbReference type="VEuPathDB" id="FungiDB:PEXP_034040"/>
<dbReference type="AlphaFoldDB" id="A0A0A2KUT1"/>